<dbReference type="SUPFAM" id="SSF109604">
    <property type="entry name" value="HD-domain/PDEase-like"/>
    <property type="match status" value="1"/>
</dbReference>
<dbReference type="NCBIfam" id="TIGR00277">
    <property type="entry name" value="HDIG"/>
    <property type="match status" value="1"/>
</dbReference>
<comment type="caution">
    <text evidence="4">The sequence shown here is derived from an EMBL/GenBank/DDBJ whole genome shotgun (WGS) entry which is preliminary data.</text>
</comment>
<dbReference type="CDD" id="cd00077">
    <property type="entry name" value="HDc"/>
    <property type="match status" value="1"/>
</dbReference>
<dbReference type="InterPro" id="IPR006675">
    <property type="entry name" value="HDIG_dom"/>
</dbReference>
<dbReference type="InterPro" id="IPR050124">
    <property type="entry name" value="tRNA_CCA-adding_enzyme"/>
</dbReference>
<dbReference type="PANTHER" id="PTHR47545:SF2">
    <property type="entry name" value="CC-ADDING TRNA NUCLEOTIDYLTRANSFERASE"/>
    <property type="match status" value="1"/>
</dbReference>
<dbReference type="EMBL" id="JAGGLM010000012">
    <property type="protein sequence ID" value="MBP2033290.1"/>
    <property type="molecule type" value="Genomic_DNA"/>
</dbReference>
<evidence type="ECO:0000259" key="3">
    <source>
        <dbReference type="Pfam" id="PF01966"/>
    </source>
</evidence>
<feature type="domain" description="HD" evidence="3">
    <location>
        <begin position="59"/>
        <end position="144"/>
    </location>
</feature>
<keyword evidence="5" id="KW-1185">Reference proteome</keyword>
<dbReference type="Proteomes" id="UP001519307">
    <property type="component" value="Unassembled WGS sequence"/>
</dbReference>
<evidence type="ECO:0000256" key="2">
    <source>
        <dbReference type="SAM" id="Phobius"/>
    </source>
</evidence>
<gene>
    <name evidence="4" type="ORF">J2Z42_001993</name>
</gene>
<name>A0ABS4KUL7_9CLOT</name>
<sequence length="200" mass="23908">MSIYDLYLNIEYHLLNDLKPSGYLKEVYNEPLFQKYPFDMLYKLEITEQSQKYHPEGSVWNHTLLVLDEASKVKMRSKNQKVFMWTALLHDIGKYSTTKNRKGKITSYNHDKVGAEMSHEFLSHFTEDKKFIDEVYWLIFYHMQILFVVNSLPFAYIHGMKEHTDIHEVALLGLCDRIGRLKSDRKKEEDNIKRFLKMCK</sequence>
<reference evidence="4 5" key="1">
    <citation type="submission" date="2021-03" db="EMBL/GenBank/DDBJ databases">
        <title>Genomic Encyclopedia of Type Strains, Phase IV (KMG-IV): sequencing the most valuable type-strain genomes for metagenomic binning, comparative biology and taxonomic classification.</title>
        <authorList>
            <person name="Goeker M."/>
        </authorList>
    </citation>
    <scope>NUCLEOTIDE SEQUENCE [LARGE SCALE GENOMIC DNA]</scope>
    <source>
        <strain evidence="4 5">DSM 28783</strain>
    </source>
</reference>
<keyword evidence="2" id="KW-0812">Transmembrane</keyword>
<keyword evidence="2" id="KW-0472">Membrane</keyword>
<dbReference type="InterPro" id="IPR003607">
    <property type="entry name" value="HD/PDEase_dom"/>
</dbReference>
<proteinExistence type="predicted"/>
<dbReference type="Pfam" id="PF01966">
    <property type="entry name" value="HD"/>
    <property type="match status" value="1"/>
</dbReference>
<dbReference type="InterPro" id="IPR006674">
    <property type="entry name" value="HD_domain"/>
</dbReference>
<feature type="transmembrane region" description="Helical" evidence="2">
    <location>
        <begin position="135"/>
        <end position="157"/>
    </location>
</feature>
<accession>A0ABS4KUL7</accession>
<keyword evidence="2" id="KW-1133">Transmembrane helix</keyword>
<dbReference type="PANTHER" id="PTHR47545">
    <property type="entry name" value="MULTIFUNCTIONAL CCA PROTEIN"/>
    <property type="match status" value="1"/>
</dbReference>
<evidence type="ECO:0000313" key="5">
    <source>
        <dbReference type="Proteomes" id="UP001519307"/>
    </source>
</evidence>
<evidence type="ECO:0000256" key="1">
    <source>
        <dbReference type="ARBA" id="ARBA00022741"/>
    </source>
</evidence>
<keyword evidence="1" id="KW-0547">Nucleotide-binding</keyword>
<organism evidence="4 5">
    <name type="scientific">Clostridium algifaecis</name>
    <dbReference type="NCBI Taxonomy" id="1472040"/>
    <lineage>
        <taxon>Bacteria</taxon>
        <taxon>Bacillati</taxon>
        <taxon>Bacillota</taxon>
        <taxon>Clostridia</taxon>
        <taxon>Eubacteriales</taxon>
        <taxon>Clostridiaceae</taxon>
        <taxon>Clostridium</taxon>
    </lineage>
</organism>
<evidence type="ECO:0000313" key="4">
    <source>
        <dbReference type="EMBL" id="MBP2033290.1"/>
    </source>
</evidence>
<dbReference type="Gene3D" id="1.10.3090.10">
    <property type="entry name" value="cca-adding enzyme, domain 2"/>
    <property type="match status" value="1"/>
</dbReference>
<protein>
    <submittedName>
        <fullName evidence="4">Nucleotidyltransferase with HDIG domain</fullName>
    </submittedName>
</protein>